<organism evidence="1 2">
    <name type="scientific">Eumeta variegata</name>
    <name type="common">Bagworm moth</name>
    <name type="synonym">Eumeta japonica</name>
    <dbReference type="NCBI Taxonomy" id="151549"/>
    <lineage>
        <taxon>Eukaryota</taxon>
        <taxon>Metazoa</taxon>
        <taxon>Ecdysozoa</taxon>
        <taxon>Arthropoda</taxon>
        <taxon>Hexapoda</taxon>
        <taxon>Insecta</taxon>
        <taxon>Pterygota</taxon>
        <taxon>Neoptera</taxon>
        <taxon>Endopterygota</taxon>
        <taxon>Lepidoptera</taxon>
        <taxon>Glossata</taxon>
        <taxon>Ditrysia</taxon>
        <taxon>Tineoidea</taxon>
        <taxon>Psychidae</taxon>
        <taxon>Oiketicinae</taxon>
        <taxon>Eumeta</taxon>
    </lineage>
</organism>
<name>A0A4C1XZ27_EUMVA</name>
<evidence type="ECO:0000313" key="2">
    <source>
        <dbReference type="Proteomes" id="UP000299102"/>
    </source>
</evidence>
<reference evidence="1 2" key="1">
    <citation type="journal article" date="2019" name="Commun. Biol.">
        <title>The bagworm genome reveals a unique fibroin gene that provides high tensile strength.</title>
        <authorList>
            <person name="Kono N."/>
            <person name="Nakamura H."/>
            <person name="Ohtoshi R."/>
            <person name="Tomita M."/>
            <person name="Numata K."/>
            <person name="Arakawa K."/>
        </authorList>
    </citation>
    <scope>NUCLEOTIDE SEQUENCE [LARGE SCALE GENOMIC DNA]</scope>
</reference>
<keyword evidence="2" id="KW-1185">Reference proteome</keyword>
<dbReference type="Proteomes" id="UP000299102">
    <property type="component" value="Unassembled WGS sequence"/>
</dbReference>
<comment type="caution">
    <text evidence="1">The sequence shown here is derived from an EMBL/GenBank/DDBJ whole genome shotgun (WGS) entry which is preliminary data.</text>
</comment>
<dbReference type="AlphaFoldDB" id="A0A4C1XZ27"/>
<proteinExistence type="predicted"/>
<dbReference type="EMBL" id="BGZK01001012">
    <property type="protein sequence ID" value="GBP68480.1"/>
    <property type="molecule type" value="Genomic_DNA"/>
</dbReference>
<protein>
    <submittedName>
        <fullName evidence="1">Uncharacterized protein</fullName>
    </submittedName>
</protein>
<accession>A0A4C1XZ27</accession>
<sequence>MARQVANKAPEAYRISASRVTQYPSAQILAAGVLWVGRVGRDADTRDALLTGRRPLFCSADVGGAGRPPLIHRFGFNTSETPHLGAEFAARSAFLGLAADASVLVAHRRRPEPRAVSTGAPSSQTLLFLSPIAAGLNLVPSLRARPRRRRFCSLSPIAAGLNLVPSLRARLRRRRFCSCRPSPPA</sequence>
<evidence type="ECO:0000313" key="1">
    <source>
        <dbReference type="EMBL" id="GBP68480.1"/>
    </source>
</evidence>
<gene>
    <name evidence="1" type="ORF">EVAR_52641_1</name>
</gene>